<dbReference type="RefSeq" id="XP_040979724.1">
    <property type="nucleotide sequence ID" value="XM_041123790.1"/>
</dbReference>
<evidence type="ECO:0000313" key="4">
    <source>
        <dbReference type="Proteomes" id="UP000472275"/>
    </source>
</evidence>
<dbReference type="RefSeq" id="XP_040979717.1">
    <property type="nucleotide sequence ID" value="XM_041123783.1"/>
</dbReference>
<dbReference type="RefSeq" id="XP_040979719.1">
    <property type="nucleotide sequence ID" value="XM_041123785.1"/>
</dbReference>
<dbReference type="Proteomes" id="UP000472275">
    <property type="component" value="Chromosome 5"/>
</dbReference>
<evidence type="ECO:0000313" key="3">
    <source>
        <dbReference type="Ensembl" id="ENSACCP00020011897.1"/>
    </source>
</evidence>
<dbReference type="RefSeq" id="XP_040979722.1">
    <property type="nucleotide sequence ID" value="XM_041123788.1"/>
</dbReference>
<dbReference type="RefSeq" id="XP_040979720.1">
    <property type="nucleotide sequence ID" value="XM_041123786.1"/>
</dbReference>
<evidence type="ECO:0000259" key="2">
    <source>
        <dbReference type="SMART" id="SM00409"/>
    </source>
</evidence>
<evidence type="ECO:0000256" key="1">
    <source>
        <dbReference type="SAM" id="Phobius"/>
    </source>
</evidence>
<keyword evidence="4" id="KW-1185">Reference proteome</keyword>
<feature type="transmembrane region" description="Helical" evidence="1">
    <location>
        <begin position="364"/>
        <end position="388"/>
    </location>
</feature>
<dbReference type="InterPro" id="IPR036179">
    <property type="entry name" value="Ig-like_dom_sf"/>
</dbReference>
<dbReference type="RefSeq" id="XP_040979723.1">
    <property type="nucleotide sequence ID" value="XM_041123789.1"/>
</dbReference>
<keyword evidence="1" id="KW-1133">Transmembrane helix</keyword>
<name>A0A663EHS6_AQUCH</name>
<dbReference type="GeneID" id="115341924"/>
<dbReference type="InParanoid" id="A0A663EHS6"/>
<keyword evidence="1" id="KW-0812">Transmembrane</keyword>
<dbReference type="SMART" id="SM00409">
    <property type="entry name" value="IG"/>
    <property type="match status" value="1"/>
</dbReference>
<dbReference type="KEGG" id="achc:115341924"/>
<feature type="domain" description="Immunoglobulin" evidence="2">
    <location>
        <begin position="247"/>
        <end position="343"/>
    </location>
</feature>
<sequence>MGHLGEHPTLLELRTQGSLMDSPHLAWLCFLLLTVAAPRPNIAMPHDDPTEGTQGSSFGKTSVTVYHCKDCESNICKSSNYEDFVKIGETQREKFSNEIIQLVTSETHIVMCFQQGNTFPEGLYAIVWERAMGVGDSCGIPNSGASSENGRGNMVKVCCEVETDPSVPKPPLKCYTKITDEKIGETDNITGEGNLGNPQFSIGEKSSIGIIAPVLILGVCGTAMAVYCVRQNRNSQAKTSEVVEQSPLYVNPQQGQSINITCALKSSHEDEGFYLLKTQMQPERVLYVSSQNGSTIFPAFANRLEFSKEEKKILITLHNLQKNDSDVYVCAGMLKSSTFLSVNRSGTMVLVKEVEQTHCSNNSWGIYGLIIVVALLFFALICCTLYRVDMKKYFQKRKPNAVYEDMSYSSRRNTLIRANAYVTDN</sequence>
<dbReference type="GO" id="GO:0038023">
    <property type="term" value="F:signaling receptor activity"/>
    <property type="evidence" value="ECO:0007669"/>
    <property type="project" value="InterPro"/>
</dbReference>
<dbReference type="Gene3D" id="2.60.40.10">
    <property type="entry name" value="Immunoglobulins"/>
    <property type="match status" value="1"/>
</dbReference>
<dbReference type="PANTHER" id="PTHR15343">
    <property type="entry name" value="CD7"/>
    <property type="match status" value="1"/>
</dbReference>
<gene>
    <name evidence="3" type="primary">CD7</name>
</gene>
<dbReference type="RefSeq" id="XP_040979718.1">
    <property type="nucleotide sequence ID" value="XM_041123784.1"/>
</dbReference>
<dbReference type="InterPro" id="IPR039090">
    <property type="entry name" value="CD7"/>
</dbReference>
<keyword evidence="1" id="KW-0472">Membrane</keyword>
<protein>
    <submittedName>
        <fullName evidence="3">CD7 molecule</fullName>
    </submittedName>
</protein>
<dbReference type="PANTHER" id="PTHR15343:SF0">
    <property type="entry name" value="T-CELL ANTIGEN CD7"/>
    <property type="match status" value="1"/>
</dbReference>
<dbReference type="InterPro" id="IPR003599">
    <property type="entry name" value="Ig_sub"/>
</dbReference>
<dbReference type="CTD" id="924"/>
<dbReference type="InterPro" id="IPR013106">
    <property type="entry name" value="Ig_V-set"/>
</dbReference>
<dbReference type="RefSeq" id="XP_040979721.1">
    <property type="nucleotide sequence ID" value="XM_041123787.1"/>
</dbReference>
<dbReference type="Pfam" id="PF07686">
    <property type="entry name" value="V-set"/>
    <property type="match status" value="1"/>
</dbReference>
<dbReference type="OrthoDB" id="9899013at2759"/>
<proteinExistence type="predicted"/>
<dbReference type="InterPro" id="IPR013783">
    <property type="entry name" value="Ig-like_fold"/>
</dbReference>
<dbReference type="GO" id="GO:0016020">
    <property type="term" value="C:membrane"/>
    <property type="evidence" value="ECO:0007669"/>
    <property type="project" value="InterPro"/>
</dbReference>
<dbReference type="Ensembl" id="ENSACCT00020012435.1">
    <property type="protein sequence ID" value="ENSACCP00020011897.1"/>
    <property type="gene ID" value="ENSACCG00020008197.1"/>
</dbReference>
<reference evidence="3" key="2">
    <citation type="submission" date="2025-09" db="UniProtKB">
        <authorList>
            <consortium name="Ensembl"/>
        </authorList>
    </citation>
    <scope>IDENTIFICATION</scope>
</reference>
<dbReference type="GeneTree" id="ENSGT00390000013965"/>
<dbReference type="AlphaFoldDB" id="A0A663EHS6"/>
<reference evidence="3" key="1">
    <citation type="submission" date="2025-08" db="UniProtKB">
        <authorList>
            <consortium name="Ensembl"/>
        </authorList>
    </citation>
    <scope>IDENTIFICATION</scope>
</reference>
<dbReference type="RefSeq" id="XP_040979716.1">
    <property type="nucleotide sequence ID" value="XM_041123782.1"/>
</dbReference>
<dbReference type="SUPFAM" id="SSF48726">
    <property type="entry name" value="Immunoglobulin"/>
    <property type="match status" value="1"/>
</dbReference>
<dbReference type="CDD" id="cd00099">
    <property type="entry name" value="IgV"/>
    <property type="match status" value="1"/>
</dbReference>
<organism evidence="3 4">
    <name type="scientific">Aquila chrysaetos chrysaetos</name>
    <dbReference type="NCBI Taxonomy" id="223781"/>
    <lineage>
        <taxon>Eukaryota</taxon>
        <taxon>Metazoa</taxon>
        <taxon>Chordata</taxon>
        <taxon>Craniata</taxon>
        <taxon>Vertebrata</taxon>
        <taxon>Euteleostomi</taxon>
        <taxon>Archelosauria</taxon>
        <taxon>Archosauria</taxon>
        <taxon>Dinosauria</taxon>
        <taxon>Saurischia</taxon>
        <taxon>Theropoda</taxon>
        <taxon>Coelurosauria</taxon>
        <taxon>Aves</taxon>
        <taxon>Neognathae</taxon>
        <taxon>Neoaves</taxon>
        <taxon>Telluraves</taxon>
        <taxon>Accipitrimorphae</taxon>
        <taxon>Accipitriformes</taxon>
        <taxon>Accipitridae</taxon>
        <taxon>Accipitrinae</taxon>
        <taxon>Aquila</taxon>
    </lineage>
</organism>
<dbReference type="GO" id="GO:0002250">
    <property type="term" value="P:adaptive immune response"/>
    <property type="evidence" value="ECO:0007669"/>
    <property type="project" value="InterPro"/>
</dbReference>
<accession>A0A663EHS6</accession>